<evidence type="ECO:0000256" key="2">
    <source>
        <dbReference type="ARBA" id="ARBA00022695"/>
    </source>
</evidence>
<protein>
    <recommendedName>
        <fullName evidence="8">Reverse transcriptase RNase H-like domain-containing protein</fullName>
    </recommendedName>
</protein>
<dbReference type="GO" id="GO:0004519">
    <property type="term" value="F:endonuclease activity"/>
    <property type="evidence" value="ECO:0007669"/>
    <property type="project" value="UniProtKB-KW"/>
</dbReference>
<keyword evidence="10" id="KW-1185">Reference proteome</keyword>
<evidence type="ECO:0000256" key="6">
    <source>
        <dbReference type="ARBA" id="ARBA00022918"/>
    </source>
</evidence>
<dbReference type="AlphaFoldDB" id="A0AAD8RUF7"/>
<evidence type="ECO:0000256" key="4">
    <source>
        <dbReference type="ARBA" id="ARBA00022759"/>
    </source>
</evidence>
<dbReference type="Gene3D" id="3.30.70.270">
    <property type="match status" value="1"/>
</dbReference>
<dbReference type="PANTHER" id="PTHR34072:SF44">
    <property type="entry name" value="RNA-DIRECTED DNA POLYMERASE"/>
    <property type="match status" value="1"/>
</dbReference>
<dbReference type="InterPro" id="IPR043502">
    <property type="entry name" value="DNA/RNA_pol_sf"/>
</dbReference>
<dbReference type="SUPFAM" id="SSF56672">
    <property type="entry name" value="DNA/RNA polymerases"/>
    <property type="match status" value="1"/>
</dbReference>
<dbReference type="InterPro" id="IPR041373">
    <property type="entry name" value="RT_RNaseH"/>
</dbReference>
<keyword evidence="2" id="KW-0548">Nucleotidyltransferase</keyword>
<keyword evidence="1" id="KW-0808">Transferase</keyword>
<keyword evidence="6" id="KW-0695">RNA-directed DNA polymerase</keyword>
<name>A0AAD8RUF7_LOLMU</name>
<gene>
    <name evidence="9" type="ORF">QYE76_005432</name>
</gene>
<dbReference type="FunFam" id="3.30.70.270:FF:000026">
    <property type="entry name" value="Transposon Ty3-G Gag-Pol polyprotein"/>
    <property type="match status" value="1"/>
</dbReference>
<dbReference type="FunFam" id="3.10.20.370:FF:000001">
    <property type="entry name" value="Retrovirus-related Pol polyprotein from transposon 17.6-like protein"/>
    <property type="match status" value="1"/>
</dbReference>
<keyword evidence="3" id="KW-0540">Nuclease</keyword>
<proteinExistence type="predicted"/>
<dbReference type="GO" id="GO:0016787">
    <property type="term" value="F:hydrolase activity"/>
    <property type="evidence" value="ECO:0007669"/>
    <property type="project" value="UniProtKB-KW"/>
</dbReference>
<feature type="region of interest" description="Disordered" evidence="7">
    <location>
        <begin position="256"/>
        <end position="327"/>
    </location>
</feature>
<dbReference type="EMBL" id="JAUUTY010000005">
    <property type="protein sequence ID" value="KAK1631117.1"/>
    <property type="molecule type" value="Genomic_DNA"/>
</dbReference>
<accession>A0AAD8RUF7</accession>
<organism evidence="9 10">
    <name type="scientific">Lolium multiflorum</name>
    <name type="common">Italian ryegrass</name>
    <name type="synonym">Lolium perenne subsp. multiflorum</name>
    <dbReference type="NCBI Taxonomy" id="4521"/>
    <lineage>
        <taxon>Eukaryota</taxon>
        <taxon>Viridiplantae</taxon>
        <taxon>Streptophyta</taxon>
        <taxon>Embryophyta</taxon>
        <taxon>Tracheophyta</taxon>
        <taxon>Spermatophyta</taxon>
        <taxon>Magnoliopsida</taxon>
        <taxon>Liliopsida</taxon>
        <taxon>Poales</taxon>
        <taxon>Poaceae</taxon>
        <taxon>BOP clade</taxon>
        <taxon>Pooideae</taxon>
        <taxon>Poodae</taxon>
        <taxon>Poeae</taxon>
        <taxon>Poeae Chloroplast Group 2 (Poeae type)</taxon>
        <taxon>Loliodinae</taxon>
        <taxon>Loliinae</taxon>
        <taxon>Lolium</taxon>
    </lineage>
</organism>
<evidence type="ECO:0000256" key="5">
    <source>
        <dbReference type="ARBA" id="ARBA00022801"/>
    </source>
</evidence>
<evidence type="ECO:0000313" key="9">
    <source>
        <dbReference type="EMBL" id="KAK1631117.1"/>
    </source>
</evidence>
<evidence type="ECO:0000256" key="7">
    <source>
        <dbReference type="SAM" id="MobiDB-lite"/>
    </source>
</evidence>
<keyword evidence="4" id="KW-0255">Endonuclease</keyword>
<keyword evidence="5" id="KW-0378">Hydrolase</keyword>
<dbReference type="CDD" id="cd09274">
    <property type="entry name" value="RNase_HI_RT_Ty3"/>
    <property type="match status" value="1"/>
</dbReference>
<dbReference type="PANTHER" id="PTHR34072">
    <property type="entry name" value="ENZYMATIC POLYPROTEIN-RELATED"/>
    <property type="match status" value="1"/>
</dbReference>
<reference evidence="9" key="1">
    <citation type="submission" date="2023-07" db="EMBL/GenBank/DDBJ databases">
        <title>A chromosome-level genome assembly of Lolium multiflorum.</title>
        <authorList>
            <person name="Chen Y."/>
            <person name="Copetti D."/>
            <person name="Kolliker R."/>
            <person name="Studer B."/>
        </authorList>
    </citation>
    <scope>NUCLEOTIDE SEQUENCE</scope>
    <source>
        <strain evidence="9">02402/16</strain>
        <tissue evidence="9">Leaf</tissue>
    </source>
</reference>
<dbReference type="GO" id="GO:0003964">
    <property type="term" value="F:RNA-directed DNA polymerase activity"/>
    <property type="evidence" value="ECO:0007669"/>
    <property type="project" value="UniProtKB-KW"/>
</dbReference>
<evidence type="ECO:0000256" key="1">
    <source>
        <dbReference type="ARBA" id="ARBA00022679"/>
    </source>
</evidence>
<evidence type="ECO:0000256" key="3">
    <source>
        <dbReference type="ARBA" id="ARBA00022722"/>
    </source>
</evidence>
<dbReference type="InterPro" id="IPR043128">
    <property type="entry name" value="Rev_trsase/Diguanyl_cyclase"/>
</dbReference>
<evidence type="ECO:0000313" key="10">
    <source>
        <dbReference type="Proteomes" id="UP001231189"/>
    </source>
</evidence>
<comment type="caution">
    <text evidence="9">The sequence shown here is derived from an EMBL/GenBank/DDBJ whole genome shotgun (WGS) entry which is preliminary data.</text>
</comment>
<sequence length="365" mass="41809">MVNEGIVLGHKISERGIEVDRAKVEAIEKMPYPRDVKGIRSVLGHAGFYRRFIKDFSKISKPLTNLLQKDVPFVFDDDCKEAFETLKKALTTAPIVEPPDWNLPFEIMCDASDFAVGAVLGQRVDKKLNVIHYASKTLDAAQRNYATTEKELLAVVFACDKFRSYIVDSKVTIHTDHAAIRYLMAKKDAKPRLIRWVLLLQEFDLHIVDRKGADNPVADNLSRLENIAYDPVPVNDSFPNEQLAVIKFRSTMVSKNKGKEFPDEDDRDLGWKEEDKDVKEEDEEEVEEDSRAHPRATIASIKERRSLRLKSGGNNSKSWDSPSDRLFNRVEHNSEMIRNLIYRIDELQELIEKLVRNSSPPSPKE</sequence>
<evidence type="ECO:0000259" key="8">
    <source>
        <dbReference type="Pfam" id="PF17917"/>
    </source>
</evidence>
<feature type="domain" description="Reverse transcriptase RNase H-like" evidence="8">
    <location>
        <begin position="100"/>
        <end position="203"/>
    </location>
</feature>
<dbReference type="Proteomes" id="UP001231189">
    <property type="component" value="Unassembled WGS sequence"/>
</dbReference>
<feature type="compositionally biased region" description="Polar residues" evidence="7">
    <location>
        <begin position="312"/>
        <end position="321"/>
    </location>
</feature>
<feature type="compositionally biased region" description="Basic and acidic residues" evidence="7">
    <location>
        <begin position="268"/>
        <end position="279"/>
    </location>
</feature>
<dbReference type="Pfam" id="PF17917">
    <property type="entry name" value="RT_RNaseH"/>
    <property type="match status" value="1"/>
</dbReference>